<dbReference type="Gene3D" id="3.90.1150.10">
    <property type="entry name" value="Aspartate Aminotransferase, domain 1"/>
    <property type="match status" value="1"/>
</dbReference>
<accession>A0A1F7L0H0</accession>
<evidence type="ECO:0000256" key="5">
    <source>
        <dbReference type="ARBA" id="ARBA00022679"/>
    </source>
</evidence>
<dbReference type="Pfam" id="PF00155">
    <property type="entry name" value="Aminotran_1_2"/>
    <property type="match status" value="1"/>
</dbReference>
<comment type="subunit">
    <text evidence="3">Homodimer.</text>
</comment>
<reference evidence="8 9" key="1">
    <citation type="journal article" date="2016" name="Nat. Commun.">
        <title>Thousands of microbial genomes shed light on interconnected biogeochemical processes in an aquifer system.</title>
        <authorList>
            <person name="Anantharaman K."/>
            <person name="Brown C.T."/>
            <person name="Hug L.A."/>
            <person name="Sharon I."/>
            <person name="Castelle C.J."/>
            <person name="Probst A.J."/>
            <person name="Thomas B.C."/>
            <person name="Singh A."/>
            <person name="Wilkins M.J."/>
            <person name="Karaoz U."/>
            <person name="Brodie E.L."/>
            <person name="Williams K.H."/>
            <person name="Hubbard S.S."/>
            <person name="Banfield J.F."/>
        </authorList>
    </citation>
    <scope>NUCLEOTIDE SEQUENCE [LARGE SCALE GENOMIC DNA]</scope>
</reference>
<protein>
    <recommendedName>
        <fullName evidence="7">Aminotransferase class I/classII large domain-containing protein</fullName>
    </recommendedName>
</protein>
<evidence type="ECO:0000256" key="4">
    <source>
        <dbReference type="ARBA" id="ARBA00022576"/>
    </source>
</evidence>
<evidence type="ECO:0000259" key="7">
    <source>
        <dbReference type="Pfam" id="PF00155"/>
    </source>
</evidence>
<dbReference type="EMBL" id="MGBR01000001">
    <property type="protein sequence ID" value="OGK73627.1"/>
    <property type="molecule type" value="Genomic_DNA"/>
</dbReference>
<dbReference type="GO" id="GO:1901605">
    <property type="term" value="P:alpha-amino acid metabolic process"/>
    <property type="evidence" value="ECO:0007669"/>
    <property type="project" value="TreeGrafter"/>
</dbReference>
<evidence type="ECO:0000256" key="3">
    <source>
        <dbReference type="ARBA" id="ARBA00011738"/>
    </source>
</evidence>
<dbReference type="PANTHER" id="PTHR42790:SF19">
    <property type="entry name" value="KYNURENINE_ALPHA-AMINOADIPATE AMINOTRANSFERASE, MITOCHONDRIAL"/>
    <property type="match status" value="1"/>
</dbReference>
<dbReference type="CDD" id="cd00609">
    <property type="entry name" value="AAT_like"/>
    <property type="match status" value="1"/>
</dbReference>
<dbReference type="InterPro" id="IPR015422">
    <property type="entry name" value="PyrdxlP-dep_Trfase_small"/>
</dbReference>
<keyword evidence="5" id="KW-0808">Transferase</keyword>
<proteinExistence type="inferred from homology"/>
<dbReference type="InterPro" id="IPR015424">
    <property type="entry name" value="PyrdxlP-dep_Trfase"/>
</dbReference>
<feature type="domain" description="Aminotransferase class I/classII large" evidence="7">
    <location>
        <begin position="64"/>
        <end position="392"/>
    </location>
</feature>
<gene>
    <name evidence="8" type="ORF">A3K52_02460</name>
</gene>
<dbReference type="SUPFAM" id="SSF53383">
    <property type="entry name" value="PLP-dependent transferases"/>
    <property type="match status" value="1"/>
</dbReference>
<comment type="similarity">
    <text evidence="2">Belongs to the class-I pyridoxal-phosphate-dependent aminotransferase family.</text>
</comment>
<dbReference type="InterPro" id="IPR015421">
    <property type="entry name" value="PyrdxlP-dep_Trfase_major"/>
</dbReference>
<evidence type="ECO:0000313" key="8">
    <source>
        <dbReference type="EMBL" id="OGK73627.1"/>
    </source>
</evidence>
<dbReference type="FunFam" id="3.40.640.10:FF:000053">
    <property type="entry name" value="Aminotransferase, class I"/>
    <property type="match status" value="1"/>
</dbReference>
<evidence type="ECO:0000313" key="9">
    <source>
        <dbReference type="Proteomes" id="UP000177050"/>
    </source>
</evidence>
<dbReference type="InterPro" id="IPR004839">
    <property type="entry name" value="Aminotransferase_I/II_large"/>
</dbReference>
<name>A0A1F7L0H0_9BACT</name>
<dbReference type="InterPro" id="IPR050859">
    <property type="entry name" value="Class-I_PLP-dep_aminotransf"/>
</dbReference>
<organism evidence="8 9">
    <name type="scientific">Candidatus Roizmanbacteria bacterium RIFOXYD1_FULL_38_12</name>
    <dbReference type="NCBI Taxonomy" id="1802093"/>
    <lineage>
        <taxon>Bacteria</taxon>
        <taxon>Candidatus Roizmaniibacteriota</taxon>
    </lineage>
</organism>
<evidence type="ECO:0000256" key="6">
    <source>
        <dbReference type="ARBA" id="ARBA00022898"/>
    </source>
</evidence>
<dbReference type="PANTHER" id="PTHR42790">
    <property type="entry name" value="AMINOTRANSFERASE"/>
    <property type="match status" value="1"/>
</dbReference>
<evidence type="ECO:0000256" key="2">
    <source>
        <dbReference type="ARBA" id="ARBA00007441"/>
    </source>
</evidence>
<comment type="caution">
    <text evidence="8">The sequence shown here is derived from an EMBL/GenBank/DDBJ whole genome shotgun (WGS) entry which is preliminary data.</text>
</comment>
<keyword evidence="4" id="KW-0032">Aminotransferase</keyword>
<sequence length="402" mass="45760">MSTYKLEKHLATRLKNMTCSAIRDMLKQAGRPGFISLGGGYPDPESFPIDIIRSLRILVKRKYKNSIYQYGRSEGLIQLFEQLIPFFKRTNRSIKATPHTISITTGSQQALAILAMMFIDPGDYIAVETPTYLGALQAFNPFQPRYIELEVDDEGIVPDKLDKTISKYPNIKFIYIIPTFQNPTGKTLSLDRRVRIAKILRKHDVIAVEDDPYSELRYEAEPIPSLQSLIPEKVIHLFTFSKTFAPDFRIGGIVAPPEVCETATMIKQGLDLYTSNYNQAMVTEYLAGGHLEPHLKKIINLYKPRRDLMMSLIDTYFPLEISHTNPLGGMFVWAYSNNSKTIHINTILDEALKKNVGFVPGNPFFARKKNSPFSMRLNFTNQSNSNIEKGIKILGQILHKYL</sequence>
<comment type="cofactor">
    <cofactor evidence="1">
        <name>pyridoxal 5'-phosphate</name>
        <dbReference type="ChEBI" id="CHEBI:597326"/>
    </cofactor>
</comment>
<dbReference type="GO" id="GO:0030170">
    <property type="term" value="F:pyridoxal phosphate binding"/>
    <property type="evidence" value="ECO:0007669"/>
    <property type="project" value="InterPro"/>
</dbReference>
<dbReference type="Gene3D" id="3.40.640.10">
    <property type="entry name" value="Type I PLP-dependent aspartate aminotransferase-like (Major domain)"/>
    <property type="match status" value="1"/>
</dbReference>
<evidence type="ECO:0000256" key="1">
    <source>
        <dbReference type="ARBA" id="ARBA00001933"/>
    </source>
</evidence>
<dbReference type="AlphaFoldDB" id="A0A1F7L0H0"/>
<dbReference type="GO" id="GO:0008483">
    <property type="term" value="F:transaminase activity"/>
    <property type="evidence" value="ECO:0007669"/>
    <property type="project" value="UniProtKB-KW"/>
</dbReference>
<keyword evidence="6" id="KW-0663">Pyridoxal phosphate</keyword>
<dbReference type="Proteomes" id="UP000177050">
    <property type="component" value="Unassembled WGS sequence"/>
</dbReference>